<dbReference type="CDD" id="cd14748">
    <property type="entry name" value="PBP2_UgpB"/>
    <property type="match status" value="1"/>
</dbReference>
<dbReference type="PROSITE" id="PS51257">
    <property type="entry name" value="PROKAR_LIPOPROTEIN"/>
    <property type="match status" value="1"/>
</dbReference>
<dbReference type="InterPro" id="IPR050490">
    <property type="entry name" value="Bact_solute-bd_prot1"/>
</dbReference>
<keyword evidence="1" id="KW-0732">Signal</keyword>
<dbReference type="PANTHER" id="PTHR43649:SF12">
    <property type="entry name" value="DIACETYLCHITOBIOSE BINDING PROTEIN DASA"/>
    <property type="match status" value="1"/>
</dbReference>
<dbReference type="KEGG" id="cdc:CD196_3190"/>
<evidence type="ECO:0000313" key="3">
    <source>
        <dbReference type="Proteomes" id="UP000002068"/>
    </source>
</evidence>
<feature type="signal peptide" evidence="1">
    <location>
        <begin position="1"/>
        <end position="28"/>
    </location>
</feature>
<proteinExistence type="predicted"/>
<sequence>MKMKLKRKLATGLAITLLLGSLVGCSNSNDANASKGEKTDSNITKIDFWAPLGGTNGETAQKMVDQFNSEHKDVQVNMLKQKDYYENATKLQAALTSKDQPDVTLLEITQTGTFASAGALVDMSKYFDKTYQERFFSGLLTNSYYEDKFVGMPFNRSTPILYINRDMATKAGLDPSGPKSWEELKDYASKMTNKSEDTYGFETPIDIWFYEAMVMQSGGEITNGKKVAFNNEAGQAPVKFWQDMMKAGIMKMPPGEDYNAWDVAKQDFVNGKVGMIFTSTADLAGLMQQTEGKFEISTAFLPKNQKYATPTGGANLVMLEGGTDKEKEASAEFIEWMTQTDKIVQFSSSTGYLPTTEDATNSEKLQTLYKEKPQYKVATDQLQYAVALPMLNGYKEATDKLMDEIKKGLTDLNANPKDVVSKGTSAMQAVIDKTNK</sequence>
<dbReference type="Proteomes" id="UP000002068">
    <property type="component" value="Chromosome"/>
</dbReference>
<gene>
    <name evidence="2" type="ordered locus">CD196_3190</name>
</gene>
<evidence type="ECO:0000313" key="2">
    <source>
        <dbReference type="EMBL" id="CBA66460.1"/>
    </source>
</evidence>
<dbReference type="InterPro" id="IPR006059">
    <property type="entry name" value="SBP"/>
</dbReference>
<dbReference type="EMBL" id="FN538970">
    <property type="protein sequence ID" value="CBA66460.1"/>
    <property type="molecule type" value="Genomic_DNA"/>
</dbReference>
<organism evidence="2 3">
    <name type="scientific">Clostridioides difficile (strain CD196)</name>
    <name type="common">Peptoclostridium difficile</name>
    <dbReference type="NCBI Taxonomy" id="645462"/>
    <lineage>
        <taxon>Bacteria</taxon>
        <taxon>Bacillati</taxon>
        <taxon>Bacillota</taxon>
        <taxon>Clostridia</taxon>
        <taxon>Peptostreptococcales</taxon>
        <taxon>Peptostreptococcaceae</taxon>
        <taxon>Clostridioides</taxon>
    </lineage>
</organism>
<feature type="chain" id="PRO_5039026020" evidence="1">
    <location>
        <begin position="29"/>
        <end position="436"/>
    </location>
</feature>
<dbReference type="AlphaFoldDB" id="A0A0H3N6I7"/>
<reference evidence="2 3" key="1">
    <citation type="journal article" date="2009" name="Genome Biol.">
        <title>Comparative genome and phenotypic analysis of Clostridium difficile 027 strains provides insight into the evolution of a hypervirulent bacterium.</title>
        <authorList>
            <person name="Stabler R.A."/>
            <person name="He M."/>
            <person name="Dawson L."/>
            <person name="Martin M."/>
            <person name="Valiente E."/>
            <person name="Corton C."/>
            <person name="Lawley T.D."/>
            <person name="Sebaihia M."/>
            <person name="Quail M.A."/>
            <person name="Rose G."/>
            <person name="Gerding D.N."/>
            <person name="Gibert M."/>
            <person name="Popoff M.R."/>
            <person name="Parkhill J."/>
            <person name="Dougan G."/>
            <person name="Wren B.W."/>
        </authorList>
    </citation>
    <scope>NUCLEOTIDE SEQUENCE [LARGE SCALE GENOMIC DNA]</scope>
    <source>
        <strain evidence="2 3">CD196</strain>
    </source>
</reference>
<dbReference type="HOGENOM" id="CLU_031285_3_1_9"/>
<evidence type="ECO:0000256" key="1">
    <source>
        <dbReference type="SAM" id="SignalP"/>
    </source>
</evidence>
<dbReference type="SUPFAM" id="SSF53850">
    <property type="entry name" value="Periplasmic binding protein-like II"/>
    <property type="match status" value="1"/>
</dbReference>
<dbReference type="Pfam" id="PF13416">
    <property type="entry name" value="SBP_bac_8"/>
    <property type="match status" value="1"/>
</dbReference>
<dbReference type="PANTHER" id="PTHR43649">
    <property type="entry name" value="ARABINOSE-BINDING PROTEIN-RELATED"/>
    <property type="match status" value="1"/>
</dbReference>
<name>A0A0H3N6I7_CLODC</name>
<accession>A0A0H3N6I7</accession>
<dbReference type="Gene3D" id="3.40.190.10">
    <property type="entry name" value="Periplasmic binding protein-like II"/>
    <property type="match status" value="2"/>
</dbReference>
<protein>
    <submittedName>
        <fullName evidence="2">ABC transporter, solute-binding protein</fullName>
    </submittedName>
</protein>